<comment type="caution">
    <text evidence="2">The sequence shown here is derived from an EMBL/GenBank/DDBJ whole genome shotgun (WGS) entry which is preliminary data.</text>
</comment>
<feature type="compositionally biased region" description="Basic residues" evidence="1">
    <location>
        <begin position="543"/>
        <end position="569"/>
    </location>
</feature>
<dbReference type="AlphaFoldDB" id="A0A2N5SED7"/>
<feature type="region of interest" description="Disordered" evidence="1">
    <location>
        <begin position="439"/>
        <end position="810"/>
    </location>
</feature>
<evidence type="ECO:0000313" key="3">
    <source>
        <dbReference type="Proteomes" id="UP000235392"/>
    </source>
</evidence>
<dbReference type="EMBL" id="PGCI01000918">
    <property type="protein sequence ID" value="PLW11569.1"/>
    <property type="molecule type" value="Genomic_DNA"/>
</dbReference>
<proteinExistence type="predicted"/>
<name>A0A2N5SED7_9BASI</name>
<reference evidence="2 3" key="1">
    <citation type="submission" date="2017-11" db="EMBL/GenBank/DDBJ databases">
        <title>De novo assembly and phasing of dikaryotic genomes from two isolates of Puccinia coronata f. sp. avenae, the causal agent of oat crown rust.</title>
        <authorList>
            <person name="Miller M.E."/>
            <person name="Zhang Y."/>
            <person name="Omidvar V."/>
            <person name="Sperschneider J."/>
            <person name="Schwessinger B."/>
            <person name="Raley C."/>
            <person name="Palmer J.M."/>
            <person name="Garnica D."/>
            <person name="Upadhyaya N."/>
            <person name="Rathjen J."/>
            <person name="Taylor J.M."/>
            <person name="Park R.F."/>
            <person name="Dodds P.N."/>
            <person name="Hirsch C.D."/>
            <person name="Kianian S.F."/>
            <person name="Figueroa M."/>
        </authorList>
    </citation>
    <scope>NUCLEOTIDE SEQUENCE [LARGE SCALE GENOMIC DNA]</scope>
    <source>
        <strain evidence="2">12SD80</strain>
    </source>
</reference>
<feature type="compositionally biased region" description="Polar residues" evidence="1">
    <location>
        <begin position="678"/>
        <end position="691"/>
    </location>
</feature>
<feature type="compositionally biased region" description="Basic and acidic residues" evidence="1">
    <location>
        <begin position="652"/>
        <end position="663"/>
    </location>
</feature>
<feature type="region of interest" description="Disordered" evidence="1">
    <location>
        <begin position="16"/>
        <end position="77"/>
    </location>
</feature>
<feature type="compositionally biased region" description="Low complexity" evidence="1">
    <location>
        <begin position="720"/>
        <end position="730"/>
    </location>
</feature>
<feature type="compositionally biased region" description="Polar residues" evidence="1">
    <location>
        <begin position="620"/>
        <end position="644"/>
    </location>
</feature>
<evidence type="ECO:0000313" key="2">
    <source>
        <dbReference type="EMBL" id="PLW11569.1"/>
    </source>
</evidence>
<feature type="compositionally biased region" description="Polar residues" evidence="1">
    <location>
        <begin position="59"/>
        <end position="77"/>
    </location>
</feature>
<feature type="compositionally biased region" description="Polar residues" evidence="1">
    <location>
        <begin position="310"/>
        <end position="320"/>
    </location>
</feature>
<dbReference type="Proteomes" id="UP000235392">
    <property type="component" value="Unassembled WGS sequence"/>
</dbReference>
<feature type="compositionally biased region" description="Polar residues" evidence="1">
    <location>
        <begin position="458"/>
        <end position="488"/>
    </location>
</feature>
<accession>A0A2N5SED7</accession>
<feature type="region of interest" description="Disordered" evidence="1">
    <location>
        <begin position="281"/>
        <end position="320"/>
    </location>
</feature>
<gene>
    <name evidence="2" type="ORF">PCASD_23197</name>
</gene>
<feature type="compositionally biased region" description="Polar residues" evidence="1">
    <location>
        <begin position="16"/>
        <end position="28"/>
    </location>
</feature>
<feature type="region of interest" description="Disordered" evidence="1">
    <location>
        <begin position="121"/>
        <end position="206"/>
    </location>
</feature>
<protein>
    <submittedName>
        <fullName evidence="2">Uncharacterized protein</fullName>
    </submittedName>
</protein>
<evidence type="ECO:0000256" key="1">
    <source>
        <dbReference type="SAM" id="MobiDB-lite"/>
    </source>
</evidence>
<organism evidence="2 3">
    <name type="scientific">Puccinia coronata f. sp. avenae</name>
    <dbReference type="NCBI Taxonomy" id="200324"/>
    <lineage>
        <taxon>Eukaryota</taxon>
        <taxon>Fungi</taxon>
        <taxon>Dikarya</taxon>
        <taxon>Basidiomycota</taxon>
        <taxon>Pucciniomycotina</taxon>
        <taxon>Pucciniomycetes</taxon>
        <taxon>Pucciniales</taxon>
        <taxon>Pucciniaceae</taxon>
        <taxon>Puccinia</taxon>
    </lineage>
</organism>
<sequence length="846" mass="93850">MNRNSSDWGTFTIQDVIQDSASDGQQEQDIPKPHFPVSVREDGQSSPPILRNIGRRDSGQQPTIRTGTSNGPFASRIQSGTQWDNVAAQPSSPIDIHAVDEEDVADFTETPWTIARRLARTNRRKASSGNAGFGPKFAHKFRPTDAPKSARIKLQPPSNKHRHRASGKTPLPDRSILHSAGKSDPVPKTWPHQDQPDFPSPHQEEVMSADSHRADPALRAMTPLMALSPENLPQSTSDMHHRLRGKRLLYPTPPDRRTQGRLQIRRFPALSEKNCSFSGFVDEEHFEGQRKASPPWPTSDRSDPALLPVSSHSRNGSEYTGIENTTSAIDQFPSFASSFPRNERIASDTFGNYFEKIDSRHEPNYEPEFYEEDEGMLDTCGYGSASNSLGETQELDGEGYDDESNDYFYPAEAIQGPGRPFTQGGWDHGQSSYDFHVSKRSRIDPGGTGPYSEGGSTGAANPSEDQWSGKNWRQGTTGLRQRRSSQVGRLSGYTKSRRTPYRAPPYARGSSSSRIPPEVYRYKASGARSKQSFHDAISSFKFKTSRSHTHPHRQQPKTSKAHTHPHHEHSKAPPKSLKLSCLYEPAGTGLGGKGDARRREDEGGQLLIPALRSRAMKPSSLKTSEPPQLTPSPRTGPNLNSGPLSQKRRIDKKREPRLAENHVQHGAGHRQRSRSRSESATIIRPQSTSQARLPPRGPTLHEVGPSRLAHTEPQGWPSDGESSGSESIEIVKPADRITSPCGVVSRQKKNRLRGISPTRQGRTKSRERPTAITRDPPFGAVSSTSPDPFPSPNLPHTSTSEPSLPMPKPPKTVILKYNFNSLSVQYCRALREVLEEQVGRRRVWSD</sequence>